<keyword evidence="1" id="KW-0812">Transmembrane</keyword>
<gene>
    <name evidence="3" type="ORF">HNQ38_002907</name>
</gene>
<dbReference type="RefSeq" id="WP_183722486.1">
    <property type="nucleotide sequence ID" value="NZ_JACHGO010000012.1"/>
</dbReference>
<evidence type="ECO:0000259" key="2">
    <source>
        <dbReference type="Pfam" id="PF05050"/>
    </source>
</evidence>
<dbReference type="PANTHER" id="PTHR34203:SF15">
    <property type="entry name" value="SLL1173 PROTEIN"/>
    <property type="match status" value="1"/>
</dbReference>
<dbReference type="AlphaFoldDB" id="A0A7W8C378"/>
<dbReference type="Proteomes" id="UP000539075">
    <property type="component" value="Unassembled WGS sequence"/>
</dbReference>
<protein>
    <submittedName>
        <fullName evidence="3">FkbM family methyltransferase</fullName>
    </submittedName>
</protein>
<organism evidence="3 4">
    <name type="scientific">Desulfovibrio intestinalis</name>
    <dbReference type="NCBI Taxonomy" id="58621"/>
    <lineage>
        <taxon>Bacteria</taxon>
        <taxon>Pseudomonadati</taxon>
        <taxon>Thermodesulfobacteriota</taxon>
        <taxon>Desulfovibrionia</taxon>
        <taxon>Desulfovibrionales</taxon>
        <taxon>Desulfovibrionaceae</taxon>
        <taxon>Desulfovibrio</taxon>
    </lineage>
</organism>
<dbReference type="GO" id="GO:0008168">
    <property type="term" value="F:methyltransferase activity"/>
    <property type="evidence" value="ECO:0007669"/>
    <property type="project" value="UniProtKB-KW"/>
</dbReference>
<dbReference type="InterPro" id="IPR029063">
    <property type="entry name" value="SAM-dependent_MTases_sf"/>
</dbReference>
<dbReference type="Pfam" id="PF05050">
    <property type="entry name" value="Methyltransf_21"/>
    <property type="match status" value="1"/>
</dbReference>
<evidence type="ECO:0000313" key="4">
    <source>
        <dbReference type="Proteomes" id="UP000539075"/>
    </source>
</evidence>
<dbReference type="EMBL" id="JACHGO010000012">
    <property type="protein sequence ID" value="MBB5144787.1"/>
    <property type="molecule type" value="Genomic_DNA"/>
</dbReference>
<reference evidence="3 4" key="1">
    <citation type="submission" date="2020-08" db="EMBL/GenBank/DDBJ databases">
        <title>Genomic Encyclopedia of Type Strains, Phase IV (KMG-IV): sequencing the most valuable type-strain genomes for metagenomic binning, comparative biology and taxonomic classification.</title>
        <authorList>
            <person name="Goeker M."/>
        </authorList>
    </citation>
    <scope>NUCLEOTIDE SEQUENCE [LARGE SCALE GENOMIC DNA]</scope>
    <source>
        <strain evidence="3 4">DSM 11275</strain>
    </source>
</reference>
<dbReference type="Gene3D" id="3.40.50.150">
    <property type="entry name" value="Vaccinia Virus protein VP39"/>
    <property type="match status" value="1"/>
</dbReference>
<keyword evidence="3" id="KW-0489">Methyltransferase</keyword>
<sequence>MDGCNGTRWKKFLEPAAYVRKAKRIIMRVIGISSLALANLVLKFPENKGVFEDSMRRVIGQQFKKIQLPGRKEESLLMHVNGSLTAFRCETFFSKEPETIEWVDSLEPGSVLWDIGANVGVFSLYAAKMRNCRVLAFEPSIFNLEVLGKNIFLNGLQDKIHIVPVALSCQDGVNTFQMGDIQYGGACSAFGVDFGFDGRAMQPQFAYSLLGLKGDTIAAIGVLPRPDYIKLDVDGIEHFILQGMTHVLSEKNVKSAIIEGNENFKDQVEQINKIMQACGFVLREKRHSEMFEEGKFSGTYNQVWDKV</sequence>
<keyword evidence="1" id="KW-1133">Transmembrane helix</keyword>
<name>A0A7W8C378_9BACT</name>
<feature type="domain" description="Methyltransferase FkbM" evidence="2">
    <location>
        <begin position="114"/>
        <end position="281"/>
    </location>
</feature>
<evidence type="ECO:0000256" key="1">
    <source>
        <dbReference type="SAM" id="Phobius"/>
    </source>
</evidence>
<dbReference type="InterPro" id="IPR052514">
    <property type="entry name" value="SAM-dependent_MTase"/>
</dbReference>
<keyword evidence="4" id="KW-1185">Reference proteome</keyword>
<accession>A0A7W8C378</accession>
<dbReference type="InterPro" id="IPR006342">
    <property type="entry name" value="FkbM_mtfrase"/>
</dbReference>
<evidence type="ECO:0000313" key="3">
    <source>
        <dbReference type="EMBL" id="MBB5144787.1"/>
    </source>
</evidence>
<feature type="transmembrane region" description="Helical" evidence="1">
    <location>
        <begin position="25"/>
        <end position="42"/>
    </location>
</feature>
<dbReference type="SUPFAM" id="SSF53335">
    <property type="entry name" value="S-adenosyl-L-methionine-dependent methyltransferases"/>
    <property type="match status" value="1"/>
</dbReference>
<keyword evidence="3" id="KW-0808">Transferase</keyword>
<comment type="caution">
    <text evidence="3">The sequence shown here is derived from an EMBL/GenBank/DDBJ whole genome shotgun (WGS) entry which is preliminary data.</text>
</comment>
<dbReference type="GO" id="GO:0032259">
    <property type="term" value="P:methylation"/>
    <property type="evidence" value="ECO:0007669"/>
    <property type="project" value="UniProtKB-KW"/>
</dbReference>
<keyword evidence="1" id="KW-0472">Membrane</keyword>
<dbReference type="PANTHER" id="PTHR34203">
    <property type="entry name" value="METHYLTRANSFERASE, FKBM FAMILY PROTEIN"/>
    <property type="match status" value="1"/>
</dbReference>
<proteinExistence type="predicted"/>
<dbReference type="NCBIfam" id="TIGR01444">
    <property type="entry name" value="fkbM_fam"/>
    <property type="match status" value="1"/>
</dbReference>